<proteinExistence type="predicted"/>
<gene>
    <name evidence="1" type="ORF">ND861_19090</name>
</gene>
<sequence>EYGITILESGGLVLGKTLTKFLCGKGKDELITVYEVFDADPEPLKNAKLATLDLFNNAMSFYNQKNYEQAQLLFIQCLANNPHDTVSKIYLTRTFDSSGKSWEQ</sequence>
<keyword evidence="2" id="KW-1185">Reference proteome</keyword>
<evidence type="ECO:0008006" key="3">
    <source>
        <dbReference type="Google" id="ProtNLM"/>
    </source>
</evidence>
<evidence type="ECO:0000313" key="2">
    <source>
        <dbReference type="Proteomes" id="UP001208912"/>
    </source>
</evidence>
<reference evidence="1 2" key="1">
    <citation type="submission" date="2022-06" db="EMBL/GenBank/DDBJ databases">
        <title>Leptospira isolates from biofilms formed at urban environments.</title>
        <authorList>
            <person name="Ribeiro P.S."/>
            <person name="Sousa T."/>
            <person name="Carvalho N."/>
            <person name="Aburjaile F."/>
            <person name="Neves F."/>
            <person name="Oliveira D."/>
            <person name="Blanco L."/>
            <person name="Lima J."/>
            <person name="Costa F."/>
            <person name="Brenig B."/>
            <person name="Soares S."/>
            <person name="Ramos R."/>
            <person name="Goes-Neto A."/>
            <person name="Matiuzzi M."/>
            <person name="Azevedo V."/>
            <person name="Ristow P."/>
        </authorList>
    </citation>
    <scope>NUCLEOTIDE SEQUENCE [LARGE SCALE GENOMIC DNA]</scope>
    <source>
        <strain evidence="1 2">VSF19</strain>
    </source>
</reference>
<evidence type="ECO:0000313" key="1">
    <source>
        <dbReference type="EMBL" id="MCW7528470.1"/>
    </source>
</evidence>
<comment type="caution">
    <text evidence="1">The sequence shown here is derived from an EMBL/GenBank/DDBJ whole genome shotgun (WGS) entry which is preliminary data.</text>
</comment>
<dbReference type="InterPro" id="IPR011990">
    <property type="entry name" value="TPR-like_helical_dom_sf"/>
</dbReference>
<dbReference type="Proteomes" id="UP001208912">
    <property type="component" value="Unassembled WGS sequence"/>
</dbReference>
<organism evidence="1 2">
    <name type="scientific">Leptospira soteropolitanensis</name>
    <dbReference type="NCBI Taxonomy" id="2950025"/>
    <lineage>
        <taxon>Bacteria</taxon>
        <taxon>Pseudomonadati</taxon>
        <taxon>Spirochaetota</taxon>
        <taxon>Spirochaetia</taxon>
        <taxon>Leptospirales</taxon>
        <taxon>Leptospiraceae</taxon>
        <taxon>Leptospira</taxon>
    </lineage>
</organism>
<name>A0ABT3MNK4_9LEPT</name>
<feature type="non-terminal residue" evidence="1">
    <location>
        <position position="1"/>
    </location>
</feature>
<dbReference type="SUPFAM" id="SSF48452">
    <property type="entry name" value="TPR-like"/>
    <property type="match status" value="1"/>
</dbReference>
<protein>
    <recommendedName>
        <fullName evidence="3">Tetratricopeptide repeat protein</fullName>
    </recommendedName>
</protein>
<dbReference type="EMBL" id="JAMQPM010000034">
    <property type="protein sequence ID" value="MCW7528470.1"/>
    <property type="molecule type" value="Genomic_DNA"/>
</dbReference>
<accession>A0ABT3MNK4</accession>